<comment type="caution">
    <text evidence="2">The sequence shown here is derived from an EMBL/GenBank/DDBJ whole genome shotgun (WGS) entry which is preliminary data.</text>
</comment>
<protein>
    <submittedName>
        <fullName evidence="2">Restriction endonuclease subunit S</fullName>
        <ecNumber evidence="2">3.1.21.-</ecNumber>
    </submittedName>
</protein>
<evidence type="ECO:0000259" key="1">
    <source>
        <dbReference type="Pfam" id="PF01420"/>
    </source>
</evidence>
<keyword evidence="2" id="KW-0378">Hydrolase</keyword>
<dbReference type="GO" id="GO:0004519">
    <property type="term" value="F:endonuclease activity"/>
    <property type="evidence" value="ECO:0007669"/>
    <property type="project" value="UniProtKB-KW"/>
</dbReference>
<keyword evidence="3" id="KW-1185">Reference proteome</keyword>
<dbReference type="Proteomes" id="UP001196301">
    <property type="component" value="Unassembled WGS sequence"/>
</dbReference>
<evidence type="ECO:0000313" key="3">
    <source>
        <dbReference type="Proteomes" id="UP001196301"/>
    </source>
</evidence>
<feature type="domain" description="Type I restriction modification DNA specificity" evidence="1">
    <location>
        <begin position="203"/>
        <end position="351"/>
    </location>
</feature>
<gene>
    <name evidence="2" type="ORF">KQI20_01160</name>
</gene>
<dbReference type="InterPro" id="IPR000055">
    <property type="entry name" value="Restrct_endonuc_typeI_TRD"/>
</dbReference>
<dbReference type="PANTHER" id="PTHR30408:SF12">
    <property type="entry name" value="TYPE I RESTRICTION ENZYME MJAVIII SPECIFICITY SUBUNIT"/>
    <property type="match status" value="1"/>
</dbReference>
<dbReference type="CDD" id="cd17266">
    <property type="entry name" value="RMtype1_S_Sau1132ORF3780P-TRD2-CR2_like"/>
    <property type="match status" value="1"/>
</dbReference>
<keyword evidence="2" id="KW-0255">Endonuclease</keyword>
<sequence length="385" mass="44348">MELKLADLFEKTISGEWGVELKDGEDGVNVIRTTNFTNLGRLNLQDVVKRNIDVQKYLNKQLEYGDIIIEKSGGSPNQPVGRVVIFEENDKNIYFCNNFTSILRPKKNMVYSRYALYLLKDLYNKKKVLKYQNKTTGIINLKLNDYLNGTLVEIPNIEQQIKTVEVLDKAQYLIDMRKQQLDELELLVKSRFIEMFGNPITNNKGWSTELLGEICELKAGKNIKSNEIHNVNSKGLYPCYGGNGLRGYVENYSHEGNINIIGRQGALCGNVKYARGKFYATEHAVVTQTKININDYWLHFALKELDLNRLATGAAQPGLTVGKLNEVEIPKVPIELQNQFADFVTQVDKLKFTYKFNYTHKIYNIYLILCLKMYKIFNFNKKTYL</sequence>
<dbReference type="RefSeq" id="WP_216568203.1">
    <property type="nucleotide sequence ID" value="NZ_JAHLOQ010000002.1"/>
</dbReference>
<dbReference type="Pfam" id="PF01420">
    <property type="entry name" value="Methylase_S"/>
    <property type="match status" value="2"/>
</dbReference>
<proteinExistence type="predicted"/>
<accession>A0ABS6DT69</accession>
<evidence type="ECO:0000313" key="2">
    <source>
        <dbReference type="EMBL" id="MBU5335035.1"/>
    </source>
</evidence>
<organism evidence="2 3">
    <name type="scientific">Intestinibacter bartlettii</name>
    <dbReference type="NCBI Taxonomy" id="261299"/>
    <lineage>
        <taxon>Bacteria</taxon>
        <taxon>Bacillati</taxon>
        <taxon>Bacillota</taxon>
        <taxon>Clostridia</taxon>
        <taxon>Peptostreptococcales</taxon>
        <taxon>Peptostreptococcaceae</taxon>
        <taxon>Intestinibacter</taxon>
    </lineage>
</organism>
<dbReference type="InterPro" id="IPR052021">
    <property type="entry name" value="Type-I_RS_S_subunit"/>
</dbReference>
<reference evidence="2 3" key="1">
    <citation type="submission" date="2021-06" db="EMBL/GenBank/DDBJ databases">
        <authorList>
            <person name="Sun Q."/>
            <person name="Li D."/>
        </authorList>
    </citation>
    <scope>NUCLEOTIDE SEQUENCE [LARGE SCALE GENOMIC DNA]</scope>
    <source>
        <strain evidence="2 3">N19</strain>
    </source>
</reference>
<name>A0ABS6DT69_9FIRM</name>
<keyword evidence="2" id="KW-0540">Nuclease</keyword>
<dbReference type="GO" id="GO:0016787">
    <property type="term" value="F:hydrolase activity"/>
    <property type="evidence" value="ECO:0007669"/>
    <property type="project" value="UniProtKB-KW"/>
</dbReference>
<dbReference type="PANTHER" id="PTHR30408">
    <property type="entry name" value="TYPE-1 RESTRICTION ENZYME ECOKI SPECIFICITY PROTEIN"/>
    <property type="match status" value="1"/>
</dbReference>
<dbReference type="EC" id="3.1.21.-" evidence="2"/>
<dbReference type="EMBL" id="JAHLOQ010000002">
    <property type="protein sequence ID" value="MBU5335035.1"/>
    <property type="molecule type" value="Genomic_DNA"/>
</dbReference>
<feature type="domain" description="Type I restriction modification DNA specificity" evidence="1">
    <location>
        <begin position="3"/>
        <end position="185"/>
    </location>
</feature>